<dbReference type="RefSeq" id="XP_062633951.1">
    <property type="nucleotide sequence ID" value="XM_062778251.1"/>
</dbReference>
<evidence type="ECO:0000313" key="2">
    <source>
        <dbReference type="EMBL" id="KAK4140580.1"/>
    </source>
</evidence>
<evidence type="ECO:0000313" key="3">
    <source>
        <dbReference type="Proteomes" id="UP001302676"/>
    </source>
</evidence>
<dbReference type="AlphaFoldDB" id="A0AAN6UY05"/>
<feature type="transmembrane region" description="Helical" evidence="1">
    <location>
        <begin position="21"/>
        <end position="39"/>
    </location>
</feature>
<dbReference type="Proteomes" id="UP001302676">
    <property type="component" value="Unassembled WGS sequence"/>
</dbReference>
<proteinExistence type="predicted"/>
<gene>
    <name evidence="2" type="ORF">C8A04DRAFT_14828</name>
</gene>
<dbReference type="GeneID" id="87814864"/>
<dbReference type="EMBL" id="MU853628">
    <property type="protein sequence ID" value="KAK4140580.1"/>
    <property type="molecule type" value="Genomic_DNA"/>
</dbReference>
<keyword evidence="1" id="KW-0812">Transmembrane</keyword>
<evidence type="ECO:0000256" key="1">
    <source>
        <dbReference type="SAM" id="Phobius"/>
    </source>
</evidence>
<reference evidence="2" key="2">
    <citation type="submission" date="2023-05" db="EMBL/GenBank/DDBJ databases">
        <authorList>
            <consortium name="Lawrence Berkeley National Laboratory"/>
            <person name="Steindorff A."/>
            <person name="Hensen N."/>
            <person name="Bonometti L."/>
            <person name="Westerberg I."/>
            <person name="Brannstrom I.O."/>
            <person name="Guillou S."/>
            <person name="Cros-Aarteil S."/>
            <person name="Calhoun S."/>
            <person name="Haridas S."/>
            <person name="Kuo A."/>
            <person name="Mondo S."/>
            <person name="Pangilinan J."/>
            <person name="Riley R."/>
            <person name="Labutti K."/>
            <person name="Andreopoulos B."/>
            <person name="Lipzen A."/>
            <person name="Chen C."/>
            <person name="Yanf M."/>
            <person name="Daum C."/>
            <person name="Ng V."/>
            <person name="Clum A."/>
            <person name="Ohm R."/>
            <person name="Martin F."/>
            <person name="Silar P."/>
            <person name="Natvig D."/>
            <person name="Lalanne C."/>
            <person name="Gautier V."/>
            <person name="Ament-Velasquez S.L."/>
            <person name="Kruys A."/>
            <person name="Hutchinson M.I."/>
            <person name="Powell A.J."/>
            <person name="Barry K."/>
            <person name="Miller A.N."/>
            <person name="Grigoriev I.V."/>
            <person name="Debuchy R."/>
            <person name="Gladieux P."/>
            <person name="Thoren M.H."/>
            <person name="Johannesson H."/>
        </authorList>
    </citation>
    <scope>NUCLEOTIDE SEQUENCE</scope>
    <source>
        <strain evidence="2">CBS 141.50</strain>
    </source>
</reference>
<name>A0AAN6UY05_9PEZI</name>
<feature type="transmembrane region" description="Helical" evidence="1">
    <location>
        <begin position="45"/>
        <end position="65"/>
    </location>
</feature>
<keyword evidence="3" id="KW-1185">Reference proteome</keyword>
<keyword evidence="1" id="KW-0472">Membrane</keyword>
<keyword evidence="1" id="KW-1133">Transmembrane helix</keyword>
<organism evidence="2 3">
    <name type="scientific">Dichotomopilus funicola</name>
    <dbReference type="NCBI Taxonomy" id="1934379"/>
    <lineage>
        <taxon>Eukaryota</taxon>
        <taxon>Fungi</taxon>
        <taxon>Dikarya</taxon>
        <taxon>Ascomycota</taxon>
        <taxon>Pezizomycotina</taxon>
        <taxon>Sordariomycetes</taxon>
        <taxon>Sordariomycetidae</taxon>
        <taxon>Sordariales</taxon>
        <taxon>Chaetomiaceae</taxon>
        <taxon>Dichotomopilus</taxon>
    </lineage>
</organism>
<comment type="caution">
    <text evidence="2">The sequence shown here is derived from an EMBL/GenBank/DDBJ whole genome shotgun (WGS) entry which is preliminary data.</text>
</comment>
<protein>
    <submittedName>
        <fullName evidence="2">Uncharacterized protein</fullName>
    </submittedName>
</protein>
<sequence>MQDPGPKYVSPLATWGTKLGFRATSIVCSIILAGLSGSLAANQQLYSALTLMIVIAPALIITFCWDIAEGVCILKRPGHRGIHPGAIVAVDLLAWLGWLVVDFFLITYELFAYDDYMDRVYDDNGYYRYVPHKLSPQEQAIVNDVHAKGRAMMAFGILITLAHFALFVIGCYETNIRNRMPRTVYVMQPYYAGPAPVQMPASAYQHLAGAGSTPSVNAMGQQQHQPQAYMMQPAAPGVGQMPAQPVPAQLAAPTAGGEGKGGLERFA</sequence>
<accession>A0AAN6UY05</accession>
<feature type="transmembrane region" description="Helical" evidence="1">
    <location>
        <begin position="86"/>
        <end position="108"/>
    </location>
</feature>
<feature type="transmembrane region" description="Helical" evidence="1">
    <location>
        <begin position="151"/>
        <end position="172"/>
    </location>
</feature>
<reference evidence="2" key="1">
    <citation type="journal article" date="2023" name="Mol. Phylogenet. Evol.">
        <title>Genome-scale phylogeny and comparative genomics of the fungal order Sordariales.</title>
        <authorList>
            <person name="Hensen N."/>
            <person name="Bonometti L."/>
            <person name="Westerberg I."/>
            <person name="Brannstrom I.O."/>
            <person name="Guillou S."/>
            <person name="Cros-Aarteil S."/>
            <person name="Calhoun S."/>
            <person name="Haridas S."/>
            <person name="Kuo A."/>
            <person name="Mondo S."/>
            <person name="Pangilinan J."/>
            <person name="Riley R."/>
            <person name="LaButti K."/>
            <person name="Andreopoulos B."/>
            <person name="Lipzen A."/>
            <person name="Chen C."/>
            <person name="Yan M."/>
            <person name="Daum C."/>
            <person name="Ng V."/>
            <person name="Clum A."/>
            <person name="Steindorff A."/>
            <person name="Ohm R.A."/>
            <person name="Martin F."/>
            <person name="Silar P."/>
            <person name="Natvig D.O."/>
            <person name="Lalanne C."/>
            <person name="Gautier V."/>
            <person name="Ament-Velasquez S.L."/>
            <person name="Kruys A."/>
            <person name="Hutchinson M.I."/>
            <person name="Powell A.J."/>
            <person name="Barry K."/>
            <person name="Miller A.N."/>
            <person name="Grigoriev I.V."/>
            <person name="Debuchy R."/>
            <person name="Gladieux P."/>
            <person name="Hiltunen Thoren M."/>
            <person name="Johannesson H."/>
        </authorList>
    </citation>
    <scope>NUCLEOTIDE SEQUENCE</scope>
    <source>
        <strain evidence="2">CBS 141.50</strain>
    </source>
</reference>